<feature type="transmembrane region" description="Helical" evidence="1">
    <location>
        <begin position="12"/>
        <end position="32"/>
    </location>
</feature>
<keyword evidence="1" id="KW-0812">Transmembrane</keyword>
<dbReference type="Pfam" id="PF14163">
    <property type="entry name" value="SieB"/>
    <property type="match status" value="1"/>
</dbReference>
<sequence>MRWLKQALARLNILEMLLAWFGCGAVFFILIPQSYWPVSIAPNYLLIAWAGALLSLSYFVGRLFIRCWAVVDGFWRKRLNRRNMESLIHCLDHTERAILREFVIRRTSVLKLPVAEPAVVNLLNNGVLEMNDSQQMIEQHERVECMISLAARPLLSYRVLSLPVGNLTEDQLDKLKKMRPAFLQPDYQSNRTYSGKVFRIRTIGSNTSERPTELINQQHPPIAS</sequence>
<evidence type="ECO:0000256" key="1">
    <source>
        <dbReference type="SAM" id="Phobius"/>
    </source>
</evidence>
<accession>A0A4R1K4T1</accession>
<reference evidence="2 3" key="1">
    <citation type="submission" date="2019-03" db="EMBL/GenBank/DDBJ databases">
        <title>Genomic Encyclopedia of Type Strains, Phase IV (KMG-IV): sequencing the most valuable type-strain genomes for metagenomic binning, comparative biology and taxonomic classification.</title>
        <authorList>
            <person name="Goeker M."/>
        </authorList>
    </citation>
    <scope>NUCLEOTIDE SEQUENCE [LARGE SCALE GENOMIC DNA]</scope>
    <source>
        <strain evidence="2 3">DSM 18577</strain>
    </source>
</reference>
<gene>
    <name evidence="2" type="ORF">EV690_1734</name>
</gene>
<evidence type="ECO:0000313" key="3">
    <source>
        <dbReference type="Proteomes" id="UP000295565"/>
    </source>
</evidence>
<evidence type="ECO:0000313" key="2">
    <source>
        <dbReference type="EMBL" id="TCK58029.1"/>
    </source>
</evidence>
<dbReference type="InterPro" id="IPR025982">
    <property type="entry name" value="SieB"/>
</dbReference>
<proteinExistence type="predicted"/>
<comment type="caution">
    <text evidence="2">The sequence shown here is derived from an EMBL/GenBank/DDBJ whole genome shotgun (WGS) entry which is preliminary data.</text>
</comment>
<protein>
    <submittedName>
        <fullName evidence="2">Superinfection exclusion protein B</fullName>
    </submittedName>
</protein>
<feature type="transmembrane region" description="Helical" evidence="1">
    <location>
        <begin position="44"/>
        <end position="71"/>
    </location>
</feature>
<dbReference type="RefSeq" id="WP_131912543.1">
    <property type="nucleotide sequence ID" value="NZ_OU594967.1"/>
</dbReference>
<dbReference type="AlphaFoldDB" id="A0A4R1K4T1"/>
<dbReference type="EMBL" id="SMGD01000012">
    <property type="protein sequence ID" value="TCK58029.1"/>
    <property type="molecule type" value="Genomic_DNA"/>
</dbReference>
<keyword evidence="3" id="KW-1185">Reference proteome</keyword>
<name>A0A4R1K4T1_9GAMM</name>
<dbReference type="Proteomes" id="UP000295565">
    <property type="component" value="Unassembled WGS sequence"/>
</dbReference>
<dbReference type="OrthoDB" id="1347838at2"/>
<keyword evidence="1" id="KW-0472">Membrane</keyword>
<keyword evidence="1" id="KW-1133">Transmembrane helix</keyword>
<organism evidence="2 3">
    <name type="scientific">Celerinatantimonas diazotrophica</name>
    <dbReference type="NCBI Taxonomy" id="412034"/>
    <lineage>
        <taxon>Bacteria</taxon>
        <taxon>Pseudomonadati</taxon>
        <taxon>Pseudomonadota</taxon>
        <taxon>Gammaproteobacteria</taxon>
        <taxon>Celerinatantimonadaceae</taxon>
        <taxon>Celerinatantimonas</taxon>
    </lineage>
</organism>